<gene>
    <name evidence="2" type="ORF">X801_07544</name>
</gene>
<keyword evidence="1" id="KW-0812">Transmembrane</keyword>
<dbReference type="Proteomes" id="UP000243686">
    <property type="component" value="Unassembled WGS sequence"/>
</dbReference>
<proteinExistence type="predicted"/>
<dbReference type="AlphaFoldDB" id="A0A1S8WQG0"/>
<reference evidence="2 3" key="1">
    <citation type="submission" date="2015-03" db="EMBL/GenBank/DDBJ databases">
        <title>Draft genome of the nematode, Opisthorchis viverrini.</title>
        <authorList>
            <person name="Mitreva M."/>
        </authorList>
    </citation>
    <scope>NUCLEOTIDE SEQUENCE [LARGE SCALE GENOMIC DNA]</scope>
    <source>
        <strain evidence="2">Khon Kaen</strain>
    </source>
</reference>
<evidence type="ECO:0000256" key="1">
    <source>
        <dbReference type="SAM" id="Phobius"/>
    </source>
</evidence>
<protein>
    <submittedName>
        <fullName evidence="2">Uncharacterized protein</fullName>
    </submittedName>
</protein>
<feature type="transmembrane region" description="Helical" evidence="1">
    <location>
        <begin position="46"/>
        <end position="66"/>
    </location>
</feature>
<accession>A0A1S8WQG0</accession>
<organism evidence="2 3">
    <name type="scientific">Opisthorchis viverrini</name>
    <name type="common">Southeast Asian liver fluke</name>
    <dbReference type="NCBI Taxonomy" id="6198"/>
    <lineage>
        <taxon>Eukaryota</taxon>
        <taxon>Metazoa</taxon>
        <taxon>Spiralia</taxon>
        <taxon>Lophotrochozoa</taxon>
        <taxon>Platyhelminthes</taxon>
        <taxon>Trematoda</taxon>
        <taxon>Digenea</taxon>
        <taxon>Opisthorchiida</taxon>
        <taxon>Opisthorchiata</taxon>
        <taxon>Opisthorchiidae</taxon>
        <taxon>Opisthorchis</taxon>
    </lineage>
</organism>
<sequence>MPEIDFWHSGKGSREAEFNWIIDTVEVRLDVKHLEDDGASFGELEIWKMCLVILMVCIILVYYIFINCAPPHIKRRHLIRPLADRYSLTSTSFFQEERKKYAREQSI</sequence>
<name>A0A1S8WQG0_OPIVI</name>
<evidence type="ECO:0000313" key="2">
    <source>
        <dbReference type="EMBL" id="OON16641.1"/>
    </source>
</evidence>
<dbReference type="EMBL" id="KV896897">
    <property type="protein sequence ID" value="OON16641.1"/>
    <property type="molecule type" value="Genomic_DNA"/>
</dbReference>
<keyword evidence="1" id="KW-0472">Membrane</keyword>
<evidence type="ECO:0000313" key="3">
    <source>
        <dbReference type="Proteomes" id="UP000243686"/>
    </source>
</evidence>
<keyword evidence="1" id="KW-1133">Transmembrane helix</keyword>
<keyword evidence="3" id="KW-1185">Reference proteome</keyword>